<dbReference type="InterPro" id="IPR016865">
    <property type="entry name" value="RclC"/>
</dbReference>
<name>A0ABU3STQ8_9ALTE</name>
<keyword evidence="1" id="KW-1133">Transmembrane helix</keyword>
<keyword evidence="1" id="KW-0472">Membrane</keyword>
<feature type="transmembrane region" description="Helical" evidence="1">
    <location>
        <begin position="93"/>
        <end position="115"/>
    </location>
</feature>
<dbReference type="RefSeq" id="WP_316025069.1">
    <property type="nucleotide sequence ID" value="NZ_JAWDIO010000002.1"/>
</dbReference>
<feature type="transmembrane region" description="Helical" evidence="1">
    <location>
        <begin position="135"/>
        <end position="154"/>
    </location>
</feature>
<dbReference type="PIRSF" id="PIRSF028065">
    <property type="entry name" value="UCP028065"/>
    <property type="match status" value="1"/>
</dbReference>
<dbReference type="PANTHER" id="PTHR40106">
    <property type="entry name" value="INNER MEMBRANE PROTEIN RCLC"/>
    <property type="match status" value="1"/>
</dbReference>
<organism evidence="2 3">
    <name type="scientific">Paraglaciecola aquimarina</name>
    <dbReference type="NCBI Taxonomy" id="1235557"/>
    <lineage>
        <taxon>Bacteria</taxon>
        <taxon>Pseudomonadati</taxon>
        <taxon>Pseudomonadota</taxon>
        <taxon>Gammaproteobacteria</taxon>
        <taxon>Alteromonadales</taxon>
        <taxon>Alteromonadaceae</taxon>
        <taxon>Paraglaciecola</taxon>
    </lineage>
</organism>
<dbReference type="Proteomes" id="UP001247805">
    <property type="component" value="Unassembled WGS sequence"/>
</dbReference>
<comment type="caution">
    <text evidence="2">The sequence shown here is derived from an EMBL/GenBank/DDBJ whole genome shotgun (WGS) entry which is preliminary data.</text>
</comment>
<protein>
    <submittedName>
        <fullName evidence="2">DUF417 family protein</fullName>
    </submittedName>
</protein>
<feature type="transmembrane region" description="Helical" evidence="1">
    <location>
        <begin position="59"/>
        <end position="86"/>
    </location>
</feature>
<proteinExistence type="predicted"/>
<evidence type="ECO:0000313" key="3">
    <source>
        <dbReference type="Proteomes" id="UP001247805"/>
    </source>
</evidence>
<reference evidence="2 3" key="1">
    <citation type="submission" date="2023-10" db="EMBL/GenBank/DDBJ databases">
        <title>Glaciecola aquimarina strain GGW-M5 nov., isolated from a coastal seawater.</title>
        <authorList>
            <person name="Bayburt H."/>
            <person name="Kim J.M."/>
            <person name="Choi B.J."/>
            <person name="Jeon C.O."/>
        </authorList>
    </citation>
    <scope>NUCLEOTIDE SEQUENCE [LARGE SCALE GENOMIC DNA]</scope>
    <source>
        <strain evidence="2 3">KCTC 32108</strain>
    </source>
</reference>
<dbReference type="EMBL" id="JAWDIO010000002">
    <property type="protein sequence ID" value="MDU0353390.1"/>
    <property type="molecule type" value="Genomic_DNA"/>
</dbReference>
<gene>
    <name evidence="2" type="ORF">RS130_05105</name>
</gene>
<dbReference type="InterPro" id="IPR007339">
    <property type="entry name" value="RclC-like"/>
</dbReference>
<evidence type="ECO:0000256" key="1">
    <source>
        <dbReference type="SAM" id="Phobius"/>
    </source>
</evidence>
<accession>A0ABU3STQ8</accession>
<sequence length="157" mass="16442">MTNTTYQSEQLATQITKFGDNALRFSVALVLIWIGAMKFTEYEAGAIQGLVASSPLISWLYNVFSLQGASNFIGSIEIATAIAILLTPINRIIGIAGSLAAIATFALTSSLLLTAPVWEASLGGFPALNVVPGQFLVKDLVLLAASVVLLGKALTAK</sequence>
<feature type="transmembrane region" description="Helical" evidence="1">
    <location>
        <begin position="21"/>
        <end position="39"/>
    </location>
</feature>
<evidence type="ECO:0000313" key="2">
    <source>
        <dbReference type="EMBL" id="MDU0353390.1"/>
    </source>
</evidence>
<dbReference type="Pfam" id="PF04224">
    <property type="entry name" value="DUF417"/>
    <property type="match status" value="1"/>
</dbReference>
<keyword evidence="3" id="KW-1185">Reference proteome</keyword>
<keyword evidence="1" id="KW-0812">Transmembrane</keyword>
<dbReference type="PANTHER" id="PTHR40106:SF1">
    <property type="entry name" value="INNER MEMBRANE PROTEIN RCLC"/>
    <property type="match status" value="1"/>
</dbReference>